<evidence type="ECO:0000313" key="2">
    <source>
        <dbReference type="Proteomes" id="UP000051176"/>
    </source>
</evidence>
<dbReference type="eggNOG" id="ENOG502ZMVG">
    <property type="taxonomic scope" value="Bacteria"/>
</dbReference>
<proteinExistence type="predicted"/>
<accession>A0A0R1GZC3</accession>
<dbReference type="EMBL" id="AZCZ01000002">
    <property type="protein sequence ID" value="KRK39552.1"/>
    <property type="molecule type" value="Genomic_DNA"/>
</dbReference>
<evidence type="ECO:0000313" key="1">
    <source>
        <dbReference type="EMBL" id="KRK39552.1"/>
    </source>
</evidence>
<dbReference type="PATRIC" id="fig|1267003.4.peg.774"/>
<gene>
    <name evidence="1" type="ORF">FD07_GL000726</name>
</gene>
<keyword evidence="2" id="KW-1185">Reference proteome</keyword>
<dbReference type="STRING" id="357278.IV61_GL001667"/>
<reference evidence="1 2" key="1">
    <citation type="journal article" date="2015" name="Genome Announc.">
        <title>Expanding the biotechnology potential of lactobacilli through comparative genomics of 213 strains and associated genera.</title>
        <authorList>
            <person name="Sun Z."/>
            <person name="Harris H.M."/>
            <person name="McCann A."/>
            <person name="Guo C."/>
            <person name="Argimon S."/>
            <person name="Zhang W."/>
            <person name="Yang X."/>
            <person name="Jeffery I.B."/>
            <person name="Cooney J.C."/>
            <person name="Kagawa T.F."/>
            <person name="Liu W."/>
            <person name="Song Y."/>
            <person name="Salvetti E."/>
            <person name="Wrobel A."/>
            <person name="Rasinkangas P."/>
            <person name="Parkhill J."/>
            <person name="Rea M.C."/>
            <person name="O'Sullivan O."/>
            <person name="Ritari J."/>
            <person name="Douillard F.P."/>
            <person name="Paul Ross R."/>
            <person name="Yang R."/>
            <person name="Briner A.E."/>
            <person name="Felis G.E."/>
            <person name="de Vos W.M."/>
            <person name="Barrangou R."/>
            <person name="Klaenhammer T.R."/>
            <person name="Caufield P.W."/>
            <person name="Cui Y."/>
            <person name="Zhang H."/>
            <person name="O'Toole P.W."/>
        </authorList>
    </citation>
    <scope>NUCLEOTIDE SEQUENCE [LARGE SCALE GENOMIC DNA]</scope>
    <source>
        <strain evidence="1 2">ATCC 53295</strain>
    </source>
</reference>
<protein>
    <submittedName>
        <fullName evidence="1">Uncharacterized protein</fullName>
    </submittedName>
</protein>
<organism evidence="1 2">
    <name type="scientific">Levilactobacillus parabrevis ATCC 53295</name>
    <dbReference type="NCBI Taxonomy" id="1267003"/>
    <lineage>
        <taxon>Bacteria</taxon>
        <taxon>Bacillati</taxon>
        <taxon>Bacillota</taxon>
        <taxon>Bacilli</taxon>
        <taxon>Lactobacillales</taxon>
        <taxon>Lactobacillaceae</taxon>
        <taxon>Levilactobacillus</taxon>
    </lineage>
</organism>
<sequence>MGGIPMFIQIPTDMDEVQLRQLQLKQHGEDKTEDEIINQAVLDIFQGFLDQVEDGHYDTASWQGETLIVTDIDGVQTATVTAQGASFGADFRESAEKLELHLEQEAVRASGAR</sequence>
<dbReference type="Proteomes" id="UP000051176">
    <property type="component" value="Unassembled WGS sequence"/>
</dbReference>
<dbReference type="AlphaFoldDB" id="A0A0R1GZC3"/>
<name>A0A0R1GZC3_9LACO</name>
<comment type="caution">
    <text evidence="1">The sequence shown here is derived from an EMBL/GenBank/DDBJ whole genome shotgun (WGS) entry which is preliminary data.</text>
</comment>